<dbReference type="Proteomes" id="UP000299102">
    <property type="component" value="Unassembled WGS sequence"/>
</dbReference>
<reference evidence="1 2" key="1">
    <citation type="journal article" date="2019" name="Commun. Biol.">
        <title>The bagworm genome reveals a unique fibroin gene that provides high tensile strength.</title>
        <authorList>
            <person name="Kono N."/>
            <person name="Nakamura H."/>
            <person name="Ohtoshi R."/>
            <person name="Tomita M."/>
            <person name="Numata K."/>
            <person name="Arakawa K."/>
        </authorList>
    </citation>
    <scope>NUCLEOTIDE SEQUENCE [LARGE SCALE GENOMIC DNA]</scope>
</reference>
<comment type="caution">
    <text evidence="1">The sequence shown here is derived from an EMBL/GenBank/DDBJ whole genome shotgun (WGS) entry which is preliminary data.</text>
</comment>
<evidence type="ECO:0000313" key="1">
    <source>
        <dbReference type="EMBL" id="GBP69068.1"/>
    </source>
</evidence>
<accession>A0A4C1XZL6</accession>
<dbReference type="AlphaFoldDB" id="A0A4C1XZL6"/>
<keyword evidence="2" id="KW-1185">Reference proteome</keyword>
<gene>
    <name evidence="1" type="ORF">EVAR_52001_1</name>
</gene>
<sequence>MYVLVSANEQASYQIVDGRIEKKKGHTTGEAAWSLLTAGVSSSLFHFWAKALDHRLEKFSEINMGLNSALPSSWAGIVHLMERDWINATRRNGPPKLFVRISHVEPTYFCAAAKLAIAMPPMKLHREVGIRATSDVPVGTMGIRSSLEIPLVVDNFEVFPYVTENCTESYGGNTSTVKMVMMVFLKRVTMMESGGKNKVN</sequence>
<proteinExistence type="predicted"/>
<dbReference type="EMBL" id="BGZK01001029">
    <property type="protein sequence ID" value="GBP69068.1"/>
    <property type="molecule type" value="Genomic_DNA"/>
</dbReference>
<protein>
    <submittedName>
        <fullName evidence="1">Uncharacterized protein</fullName>
    </submittedName>
</protein>
<organism evidence="1 2">
    <name type="scientific">Eumeta variegata</name>
    <name type="common">Bagworm moth</name>
    <name type="synonym">Eumeta japonica</name>
    <dbReference type="NCBI Taxonomy" id="151549"/>
    <lineage>
        <taxon>Eukaryota</taxon>
        <taxon>Metazoa</taxon>
        <taxon>Ecdysozoa</taxon>
        <taxon>Arthropoda</taxon>
        <taxon>Hexapoda</taxon>
        <taxon>Insecta</taxon>
        <taxon>Pterygota</taxon>
        <taxon>Neoptera</taxon>
        <taxon>Endopterygota</taxon>
        <taxon>Lepidoptera</taxon>
        <taxon>Glossata</taxon>
        <taxon>Ditrysia</taxon>
        <taxon>Tineoidea</taxon>
        <taxon>Psychidae</taxon>
        <taxon>Oiketicinae</taxon>
        <taxon>Eumeta</taxon>
    </lineage>
</organism>
<name>A0A4C1XZL6_EUMVA</name>
<evidence type="ECO:0000313" key="2">
    <source>
        <dbReference type="Proteomes" id="UP000299102"/>
    </source>
</evidence>